<dbReference type="STRING" id="1724.GCA_001044175_02283"/>
<protein>
    <submittedName>
        <fullName evidence="1">Uncharacterized protein</fullName>
    </submittedName>
</protein>
<organism evidence="1 2">
    <name type="scientific">Corynebacterium renale</name>
    <dbReference type="NCBI Taxonomy" id="1724"/>
    <lineage>
        <taxon>Bacteria</taxon>
        <taxon>Bacillati</taxon>
        <taxon>Actinomycetota</taxon>
        <taxon>Actinomycetes</taxon>
        <taxon>Mycobacteriales</taxon>
        <taxon>Corynebacteriaceae</taxon>
        <taxon>Corynebacterium</taxon>
    </lineage>
</organism>
<accession>A0A2A9DPY4</accession>
<dbReference type="RefSeq" id="WP_048380856.1">
    <property type="nucleotide sequence ID" value="NZ_LDYE01000008.1"/>
</dbReference>
<dbReference type="NCBIfam" id="NF033938">
    <property type="entry name" value="porH_2"/>
    <property type="match status" value="1"/>
</dbReference>
<comment type="caution">
    <text evidence="1">The sequence shown here is derived from an EMBL/GenBank/DDBJ whole genome shotgun (WGS) entry which is preliminary data.</text>
</comment>
<keyword evidence="2" id="KW-1185">Reference proteome</keyword>
<gene>
    <name evidence="1" type="ORF">ATK06_1062</name>
</gene>
<dbReference type="AlphaFoldDB" id="A0A2A9DPY4"/>
<reference evidence="1 2" key="1">
    <citation type="submission" date="2017-10" db="EMBL/GenBank/DDBJ databases">
        <title>Sequencing the genomes of 1000 actinobacteria strains.</title>
        <authorList>
            <person name="Klenk H.-P."/>
        </authorList>
    </citation>
    <scope>NUCLEOTIDE SEQUENCE [LARGE SCALE GENOMIC DNA]</scope>
    <source>
        <strain evidence="1 2">DSM 20688</strain>
    </source>
</reference>
<evidence type="ECO:0000313" key="1">
    <source>
        <dbReference type="EMBL" id="PFG27980.1"/>
    </source>
</evidence>
<dbReference type="EMBL" id="PDJF01000001">
    <property type="protein sequence ID" value="PFG27980.1"/>
    <property type="molecule type" value="Genomic_DNA"/>
</dbReference>
<dbReference type="Proteomes" id="UP000221653">
    <property type="component" value="Unassembled WGS sequence"/>
</dbReference>
<evidence type="ECO:0000313" key="2">
    <source>
        <dbReference type="Proteomes" id="UP000221653"/>
    </source>
</evidence>
<sequence>MDLGFVQTALADFSTFAKNLVELFQGIPDFFAGLTGRVATDKVPAANWTELANETKGLFPKKNA</sequence>
<proteinExistence type="predicted"/>
<name>A0A2A9DPY4_9CORY</name>